<accession>A0A8S3ALE8</accession>
<comment type="caution">
    <text evidence="1">The sequence shown here is derived from an EMBL/GenBank/DDBJ whole genome shotgun (WGS) entry which is preliminary data.</text>
</comment>
<evidence type="ECO:0000313" key="2">
    <source>
        <dbReference type="Proteomes" id="UP000676336"/>
    </source>
</evidence>
<name>A0A8S3ALE8_9BILA</name>
<protein>
    <submittedName>
        <fullName evidence="1">Uncharacterized protein</fullName>
    </submittedName>
</protein>
<reference evidence="1" key="1">
    <citation type="submission" date="2021-02" db="EMBL/GenBank/DDBJ databases">
        <authorList>
            <person name="Nowell W R."/>
        </authorList>
    </citation>
    <scope>NUCLEOTIDE SEQUENCE</scope>
</reference>
<feature type="non-terminal residue" evidence="1">
    <location>
        <position position="1"/>
    </location>
</feature>
<dbReference type="Proteomes" id="UP000676336">
    <property type="component" value="Unassembled WGS sequence"/>
</dbReference>
<dbReference type="EMBL" id="CAJOBI010136163">
    <property type="protein sequence ID" value="CAF4746527.1"/>
    <property type="molecule type" value="Genomic_DNA"/>
</dbReference>
<organism evidence="1 2">
    <name type="scientific">Rotaria magnacalcarata</name>
    <dbReference type="NCBI Taxonomy" id="392030"/>
    <lineage>
        <taxon>Eukaryota</taxon>
        <taxon>Metazoa</taxon>
        <taxon>Spiralia</taxon>
        <taxon>Gnathifera</taxon>
        <taxon>Rotifera</taxon>
        <taxon>Eurotatoria</taxon>
        <taxon>Bdelloidea</taxon>
        <taxon>Philodinida</taxon>
        <taxon>Philodinidae</taxon>
        <taxon>Rotaria</taxon>
    </lineage>
</organism>
<sequence>MNRFSFIELDVQTIDGATLIIPTNTKSLNFWKYCAKQALELLQKQASTRRTFMIER</sequence>
<proteinExistence type="predicted"/>
<evidence type="ECO:0000313" key="1">
    <source>
        <dbReference type="EMBL" id="CAF4746527.1"/>
    </source>
</evidence>
<dbReference type="AlphaFoldDB" id="A0A8S3ALE8"/>
<gene>
    <name evidence="1" type="ORF">SMN809_LOCUS44938</name>
</gene>